<dbReference type="Pfam" id="PF00581">
    <property type="entry name" value="Rhodanese"/>
    <property type="match status" value="2"/>
</dbReference>
<dbReference type="InterPro" id="IPR045078">
    <property type="entry name" value="TST/MPST-like"/>
</dbReference>
<reference evidence="5" key="1">
    <citation type="submission" date="2017-02" db="UniProtKB">
        <authorList>
            <consortium name="WormBaseParasite"/>
        </authorList>
    </citation>
    <scope>IDENTIFICATION</scope>
</reference>
<dbReference type="AlphaFoldDB" id="A0A0N4ZL64"/>
<dbReference type="Gene3D" id="3.40.250.10">
    <property type="entry name" value="Rhodanese-like domain"/>
    <property type="match status" value="2"/>
</dbReference>
<dbReference type="PANTHER" id="PTHR11364">
    <property type="entry name" value="THIOSULFATE SULFERTANSFERASE"/>
    <property type="match status" value="1"/>
</dbReference>
<organism evidence="4 5">
    <name type="scientific">Parastrongyloides trichosuri</name>
    <name type="common">Possum-specific nematode worm</name>
    <dbReference type="NCBI Taxonomy" id="131310"/>
    <lineage>
        <taxon>Eukaryota</taxon>
        <taxon>Metazoa</taxon>
        <taxon>Ecdysozoa</taxon>
        <taxon>Nematoda</taxon>
        <taxon>Chromadorea</taxon>
        <taxon>Rhabditida</taxon>
        <taxon>Tylenchina</taxon>
        <taxon>Panagrolaimomorpha</taxon>
        <taxon>Strongyloidoidea</taxon>
        <taxon>Strongyloididae</taxon>
        <taxon>Parastrongyloides</taxon>
    </lineage>
</organism>
<dbReference type="SUPFAM" id="SSF52821">
    <property type="entry name" value="Rhodanese/Cell cycle control phosphatase"/>
    <property type="match status" value="2"/>
</dbReference>
<dbReference type="CDD" id="cd01448">
    <property type="entry name" value="TST_Repeat_1"/>
    <property type="match status" value="1"/>
</dbReference>
<sequence>MIFKRFLSINKIISPQTLKKIIDKKTEGVKLLDCTYSFGEKPDYETFMAKEYGEFDILMKKSSINKDNYISKHIPTSIFFDLDCGLYPGHTKRFSFYPKRTFQEYPKKLGINNDDHLIVYSRGSLHGNSFAGRTFRLFQMYGHENISLLTGGLSQWELLKFPLASGWEKIDSKGDWYGVDRSDIIVTYEELDKEDYKGENVFKKAGKTVTFLDARNEEEFKNLHIKGANSFPVANLVNSDGSFKDKGEIFEMIKHKNINIENPIITYCLTGNFASLLSVILENVLSLPNRTFNGGFYEMLLRDPSKLSSKK</sequence>
<dbReference type="PROSITE" id="PS50206">
    <property type="entry name" value="RHODANESE_3"/>
    <property type="match status" value="2"/>
</dbReference>
<evidence type="ECO:0000259" key="3">
    <source>
        <dbReference type="PROSITE" id="PS50206"/>
    </source>
</evidence>
<name>A0A0N4ZL64_PARTI</name>
<evidence type="ECO:0000313" key="5">
    <source>
        <dbReference type="WBParaSite" id="PTRK_0000902000.1"/>
    </source>
</evidence>
<dbReference type="Proteomes" id="UP000038045">
    <property type="component" value="Unplaced"/>
</dbReference>
<keyword evidence="4" id="KW-1185">Reference proteome</keyword>
<dbReference type="InterPro" id="IPR001763">
    <property type="entry name" value="Rhodanese-like_dom"/>
</dbReference>
<evidence type="ECO:0000256" key="1">
    <source>
        <dbReference type="ARBA" id="ARBA00022679"/>
    </source>
</evidence>
<protein>
    <submittedName>
        <fullName evidence="5">Sulfurtransferase</fullName>
    </submittedName>
</protein>
<proteinExistence type="predicted"/>
<dbReference type="WBParaSite" id="PTRK_0000902000.1">
    <property type="protein sequence ID" value="PTRK_0000902000.1"/>
    <property type="gene ID" value="PTRK_0000902000"/>
</dbReference>
<dbReference type="SMART" id="SM00450">
    <property type="entry name" value="RHOD"/>
    <property type="match status" value="2"/>
</dbReference>
<dbReference type="PANTHER" id="PTHR11364:SF27">
    <property type="entry name" value="SULFURTRANSFERASE"/>
    <property type="match status" value="1"/>
</dbReference>
<dbReference type="InterPro" id="IPR036873">
    <property type="entry name" value="Rhodanese-like_dom_sf"/>
</dbReference>
<dbReference type="STRING" id="131310.A0A0N4ZL64"/>
<keyword evidence="1" id="KW-0808">Transferase</keyword>
<accession>A0A0N4ZL64</accession>
<keyword evidence="2" id="KW-0677">Repeat</keyword>
<feature type="domain" description="Rhodanese" evidence="3">
    <location>
        <begin position="205"/>
        <end position="308"/>
    </location>
</feature>
<evidence type="ECO:0000313" key="4">
    <source>
        <dbReference type="Proteomes" id="UP000038045"/>
    </source>
</evidence>
<dbReference type="GO" id="GO:0005739">
    <property type="term" value="C:mitochondrion"/>
    <property type="evidence" value="ECO:0007669"/>
    <property type="project" value="TreeGrafter"/>
</dbReference>
<evidence type="ECO:0000256" key="2">
    <source>
        <dbReference type="ARBA" id="ARBA00022737"/>
    </source>
</evidence>
<feature type="domain" description="Rhodanese" evidence="3">
    <location>
        <begin position="69"/>
        <end position="165"/>
    </location>
</feature>
<dbReference type="GO" id="GO:0004792">
    <property type="term" value="F:thiosulfate-cyanide sulfurtransferase activity"/>
    <property type="evidence" value="ECO:0007669"/>
    <property type="project" value="TreeGrafter"/>
</dbReference>